<keyword evidence="3" id="KW-1185">Reference proteome</keyword>
<dbReference type="EMBL" id="CP144693">
    <property type="protein sequence ID" value="WVY99271.1"/>
    <property type="molecule type" value="Genomic_DNA"/>
</dbReference>
<organism evidence="2 3">
    <name type="scientific">Vigna mungo</name>
    <name type="common">Black gram</name>
    <name type="synonym">Phaseolus mungo</name>
    <dbReference type="NCBI Taxonomy" id="3915"/>
    <lineage>
        <taxon>Eukaryota</taxon>
        <taxon>Viridiplantae</taxon>
        <taxon>Streptophyta</taxon>
        <taxon>Embryophyta</taxon>
        <taxon>Tracheophyta</taxon>
        <taxon>Spermatophyta</taxon>
        <taxon>Magnoliopsida</taxon>
        <taxon>eudicotyledons</taxon>
        <taxon>Gunneridae</taxon>
        <taxon>Pentapetalae</taxon>
        <taxon>rosids</taxon>
        <taxon>fabids</taxon>
        <taxon>Fabales</taxon>
        <taxon>Fabaceae</taxon>
        <taxon>Papilionoideae</taxon>
        <taxon>50 kb inversion clade</taxon>
        <taxon>NPAAA clade</taxon>
        <taxon>indigoferoid/millettioid clade</taxon>
        <taxon>Phaseoleae</taxon>
        <taxon>Vigna</taxon>
    </lineage>
</organism>
<dbReference type="AlphaFoldDB" id="A0AAQ3MYE0"/>
<dbReference type="Proteomes" id="UP001374535">
    <property type="component" value="Chromosome 8"/>
</dbReference>
<evidence type="ECO:0000256" key="1">
    <source>
        <dbReference type="SAM" id="Phobius"/>
    </source>
</evidence>
<keyword evidence="1" id="KW-1133">Transmembrane helix</keyword>
<feature type="transmembrane region" description="Helical" evidence="1">
    <location>
        <begin position="12"/>
        <end position="39"/>
    </location>
</feature>
<protein>
    <submittedName>
        <fullName evidence="2">Uncharacterized protein</fullName>
    </submittedName>
</protein>
<sequence length="103" mass="12280">MMNFCIRLKIIFYFNVKIYMTLVVLFMDPDLTIFLTIFLQQNMCHHFSGLFLNLCLKKIFEIDQSQMAHMHCQKFVKKMLLKELSPLFILQKRTTKLVVSPSV</sequence>
<gene>
    <name evidence="2" type="ORF">V8G54_025341</name>
</gene>
<keyword evidence="1" id="KW-0472">Membrane</keyword>
<name>A0AAQ3MYE0_VIGMU</name>
<keyword evidence="1" id="KW-0812">Transmembrane</keyword>
<evidence type="ECO:0000313" key="2">
    <source>
        <dbReference type="EMBL" id="WVY99271.1"/>
    </source>
</evidence>
<accession>A0AAQ3MYE0</accession>
<reference evidence="2 3" key="1">
    <citation type="journal article" date="2023" name="Life. Sci Alliance">
        <title>Evolutionary insights into 3D genome organization and epigenetic landscape of Vigna mungo.</title>
        <authorList>
            <person name="Junaid A."/>
            <person name="Singh B."/>
            <person name="Bhatia S."/>
        </authorList>
    </citation>
    <scope>NUCLEOTIDE SEQUENCE [LARGE SCALE GENOMIC DNA]</scope>
    <source>
        <strain evidence="2">Urdbean</strain>
    </source>
</reference>
<proteinExistence type="predicted"/>
<evidence type="ECO:0000313" key="3">
    <source>
        <dbReference type="Proteomes" id="UP001374535"/>
    </source>
</evidence>